<organism evidence="2 3">
    <name type="scientific">Haemaphysalis longicornis</name>
    <name type="common">Bush tick</name>
    <dbReference type="NCBI Taxonomy" id="44386"/>
    <lineage>
        <taxon>Eukaryota</taxon>
        <taxon>Metazoa</taxon>
        <taxon>Ecdysozoa</taxon>
        <taxon>Arthropoda</taxon>
        <taxon>Chelicerata</taxon>
        <taxon>Arachnida</taxon>
        <taxon>Acari</taxon>
        <taxon>Parasitiformes</taxon>
        <taxon>Ixodida</taxon>
        <taxon>Ixodoidea</taxon>
        <taxon>Ixodidae</taxon>
        <taxon>Haemaphysalinae</taxon>
        <taxon>Haemaphysalis</taxon>
    </lineage>
</organism>
<gene>
    <name evidence="2" type="ORF">HPB48_020766</name>
</gene>
<name>A0A9J6GSX7_HAELO</name>
<dbReference type="EMBL" id="JABSTR010000011">
    <property type="protein sequence ID" value="KAH9381630.1"/>
    <property type="molecule type" value="Genomic_DNA"/>
</dbReference>
<sequence>MGDKPRTVTLRHDEADAHIEQLFEVLEANDPTDCFKRAICQLEAAKHKRDLSELEKFFVGLFGDRPHLPDPSQSRLSSFPFQYAAFIGHASRSTRTCGETYTRCTLRPNELLEMYASRGQPRLRVQGTSAALTVLPAGAHNGVQAGSKTLRHRDGVTNESTGGGTPTIGATHFTGAHTKGSSSGYDMLKSMLKDVLLGRKPAKRPSTSPDQSDAFLTIQFSGRR</sequence>
<evidence type="ECO:0000313" key="2">
    <source>
        <dbReference type="EMBL" id="KAH9381630.1"/>
    </source>
</evidence>
<feature type="region of interest" description="Disordered" evidence="1">
    <location>
        <begin position="153"/>
        <end position="181"/>
    </location>
</feature>
<dbReference type="VEuPathDB" id="VectorBase:HLOH_056953"/>
<evidence type="ECO:0000313" key="3">
    <source>
        <dbReference type="Proteomes" id="UP000821853"/>
    </source>
</evidence>
<accession>A0A9J6GSX7</accession>
<reference evidence="2 3" key="1">
    <citation type="journal article" date="2020" name="Cell">
        <title>Large-Scale Comparative Analyses of Tick Genomes Elucidate Their Genetic Diversity and Vector Capacities.</title>
        <authorList>
            <consortium name="Tick Genome and Microbiome Consortium (TIGMIC)"/>
            <person name="Jia N."/>
            <person name="Wang J."/>
            <person name="Shi W."/>
            <person name="Du L."/>
            <person name="Sun Y."/>
            <person name="Zhan W."/>
            <person name="Jiang J.F."/>
            <person name="Wang Q."/>
            <person name="Zhang B."/>
            <person name="Ji P."/>
            <person name="Bell-Sakyi L."/>
            <person name="Cui X.M."/>
            <person name="Yuan T.T."/>
            <person name="Jiang B.G."/>
            <person name="Yang W.F."/>
            <person name="Lam T.T."/>
            <person name="Chang Q.C."/>
            <person name="Ding S.J."/>
            <person name="Wang X.J."/>
            <person name="Zhu J.G."/>
            <person name="Ruan X.D."/>
            <person name="Zhao L."/>
            <person name="Wei J.T."/>
            <person name="Ye R.Z."/>
            <person name="Que T.C."/>
            <person name="Du C.H."/>
            <person name="Zhou Y.H."/>
            <person name="Cheng J.X."/>
            <person name="Dai P.F."/>
            <person name="Guo W.B."/>
            <person name="Han X.H."/>
            <person name="Huang E.J."/>
            <person name="Li L.F."/>
            <person name="Wei W."/>
            <person name="Gao Y.C."/>
            <person name="Liu J.Z."/>
            <person name="Shao H.Z."/>
            <person name="Wang X."/>
            <person name="Wang C.C."/>
            <person name="Yang T.C."/>
            <person name="Huo Q.B."/>
            <person name="Li W."/>
            <person name="Chen H.Y."/>
            <person name="Chen S.E."/>
            <person name="Zhou L.G."/>
            <person name="Ni X.B."/>
            <person name="Tian J.H."/>
            <person name="Sheng Y."/>
            <person name="Liu T."/>
            <person name="Pan Y.S."/>
            <person name="Xia L.Y."/>
            <person name="Li J."/>
            <person name="Zhao F."/>
            <person name="Cao W.C."/>
        </authorList>
    </citation>
    <scope>NUCLEOTIDE SEQUENCE [LARGE SCALE GENOMIC DNA]</scope>
    <source>
        <strain evidence="2">HaeL-2018</strain>
    </source>
</reference>
<keyword evidence="3" id="KW-1185">Reference proteome</keyword>
<dbReference type="OrthoDB" id="6365491at2759"/>
<proteinExistence type="predicted"/>
<comment type="caution">
    <text evidence="2">The sequence shown here is derived from an EMBL/GenBank/DDBJ whole genome shotgun (WGS) entry which is preliminary data.</text>
</comment>
<dbReference type="AlphaFoldDB" id="A0A9J6GSX7"/>
<dbReference type="OMA" id="RAICQLE"/>
<dbReference type="Proteomes" id="UP000821853">
    <property type="component" value="Chromosome 9"/>
</dbReference>
<protein>
    <submittedName>
        <fullName evidence="2">Uncharacterized protein</fullName>
    </submittedName>
</protein>
<evidence type="ECO:0000256" key="1">
    <source>
        <dbReference type="SAM" id="MobiDB-lite"/>
    </source>
</evidence>